<dbReference type="Proteomes" id="UP000011612">
    <property type="component" value="Unassembled WGS sequence"/>
</dbReference>
<accession>M0HW52</accession>
<sequence>MSKVDDTLLEWLDDHDIAATPKVICVNLETAVSYSQVNRRLWRLEENDMVFRDPDRNDYYAITDLGRRYLHDSDASAADFPDKANEQQ</sequence>
<evidence type="ECO:0000313" key="2">
    <source>
        <dbReference type="Proteomes" id="UP000011612"/>
    </source>
</evidence>
<organism evidence="1 2">
    <name type="scientific">Haloferax elongans ATCC BAA-1513</name>
    <dbReference type="NCBI Taxonomy" id="1230453"/>
    <lineage>
        <taxon>Archaea</taxon>
        <taxon>Methanobacteriati</taxon>
        <taxon>Methanobacteriota</taxon>
        <taxon>Stenosarchaea group</taxon>
        <taxon>Halobacteria</taxon>
        <taxon>Halobacteriales</taxon>
        <taxon>Haloferacaceae</taxon>
        <taxon>Haloferax</taxon>
    </lineage>
</organism>
<evidence type="ECO:0000313" key="1">
    <source>
        <dbReference type="EMBL" id="ELZ88840.1"/>
    </source>
</evidence>
<dbReference type="Gene3D" id="1.10.10.10">
    <property type="entry name" value="Winged helix-like DNA-binding domain superfamily/Winged helix DNA-binding domain"/>
    <property type="match status" value="1"/>
</dbReference>
<proteinExistence type="predicted"/>
<dbReference type="InterPro" id="IPR036388">
    <property type="entry name" value="WH-like_DNA-bd_sf"/>
</dbReference>
<dbReference type="AlphaFoldDB" id="M0HW52"/>
<name>M0HW52_HALEO</name>
<gene>
    <name evidence="1" type="ORF">C453_01215</name>
</gene>
<keyword evidence="2" id="KW-1185">Reference proteome</keyword>
<dbReference type="SUPFAM" id="SSF46785">
    <property type="entry name" value="Winged helix' DNA-binding domain"/>
    <property type="match status" value="1"/>
</dbReference>
<reference evidence="1 2" key="1">
    <citation type="journal article" date="2014" name="PLoS Genet.">
        <title>Phylogenetically driven sequencing of extremely halophilic archaea reveals strategies for static and dynamic osmo-response.</title>
        <authorList>
            <person name="Becker E.A."/>
            <person name="Seitzer P.M."/>
            <person name="Tritt A."/>
            <person name="Larsen D."/>
            <person name="Krusor M."/>
            <person name="Yao A.I."/>
            <person name="Wu D."/>
            <person name="Madern D."/>
            <person name="Eisen J.A."/>
            <person name="Darling A.E."/>
            <person name="Facciotti M.T."/>
        </authorList>
    </citation>
    <scope>NUCLEOTIDE SEQUENCE [LARGE SCALE GENOMIC DNA]</scope>
    <source>
        <strain evidence="1 2">ATCC BAA-1513</strain>
    </source>
</reference>
<evidence type="ECO:0008006" key="3">
    <source>
        <dbReference type="Google" id="ProtNLM"/>
    </source>
</evidence>
<dbReference type="EMBL" id="AOLK01000005">
    <property type="protein sequence ID" value="ELZ88840.1"/>
    <property type="molecule type" value="Genomic_DNA"/>
</dbReference>
<protein>
    <recommendedName>
        <fullName evidence="3">Phage PhiH1 repressor protein</fullName>
    </recommendedName>
</protein>
<dbReference type="InterPro" id="IPR036390">
    <property type="entry name" value="WH_DNA-bd_sf"/>
</dbReference>
<comment type="caution">
    <text evidence="1">The sequence shown here is derived from an EMBL/GenBank/DDBJ whole genome shotgun (WGS) entry which is preliminary data.</text>
</comment>